<protein>
    <submittedName>
        <fullName evidence="2">Bacterial accessory variability determinant protein</fullName>
    </submittedName>
</protein>
<organism evidence="2 3">
    <name type="scientific">Candidatus Termititenax persephonae</name>
    <dbReference type="NCBI Taxonomy" id="2218525"/>
    <lineage>
        <taxon>Bacteria</taxon>
        <taxon>Bacillati</taxon>
        <taxon>Candidatus Margulisiibacteriota</taxon>
        <taxon>Candidatus Termititenacia</taxon>
        <taxon>Candidatus Termititenacales</taxon>
        <taxon>Candidatus Termititenacaceae</taxon>
        <taxon>Candidatus Termititenax</taxon>
    </lineage>
</organism>
<dbReference type="InterPro" id="IPR055360">
    <property type="entry name" value="bAvd"/>
</dbReference>
<dbReference type="Pfam" id="PF22296">
    <property type="entry name" value="bAvd"/>
    <property type="match status" value="1"/>
</dbReference>
<proteinExistence type="predicted"/>
<dbReference type="EMBL" id="BGZO01000079">
    <property type="protein sequence ID" value="GBR77000.1"/>
    <property type="molecule type" value="Genomic_DNA"/>
</dbReference>
<gene>
    <name evidence="2" type="ORF">NO2_1462</name>
</gene>
<sequence length="170" mass="19634">MEELSVITLTYDFARYLTPIVARFPRNQRYQLGERIENIAFDILENLLSAKYSQEKRRLLFQTNILLEKLRFFIRLAGGFQYFIQFRAINGGRDSGTYIAQIFFLGDEQFYAAVLKNMPHLLRAQDIIDDDKRRVGVQCAENGGDLLQRFIKADADTVAARYAALLQALP</sequence>
<feature type="domain" description="bAvd-like" evidence="1">
    <location>
        <begin position="10"/>
        <end position="82"/>
    </location>
</feature>
<dbReference type="Proteomes" id="UP000275925">
    <property type="component" value="Unassembled WGS sequence"/>
</dbReference>
<evidence type="ECO:0000313" key="2">
    <source>
        <dbReference type="EMBL" id="GBR77000.1"/>
    </source>
</evidence>
<evidence type="ECO:0000259" key="1">
    <source>
        <dbReference type="Pfam" id="PF22296"/>
    </source>
</evidence>
<name>A0A388TJF8_9BACT</name>
<dbReference type="Gene3D" id="1.20.1440.60">
    <property type="entry name" value="23S rRNA-intervening sequence"/>
    <property type="match status" value="1"/>
</dbReference>
<keyword evidence="3" id="KW-1185">Reference proteome</keyword>
<dbReference type="AlphaFoldDB" id="A0A388TJF8"/>
<accession>A0A388TJF8</accession>
<dbReference type="InterPro" id="IPR036583">
    <property type="entry name" value="23S_rRNA_IVS_sf"/>
</dbReference>
<evidence type="ECO:0000313" key="3">
    <source>
        <dbReference type="Proteomes" id="UP000275925"/>
    </source>
</evidence>
<dbReference type="CDD" id="cd16376">
    <property type="entry name" value="Avd_like"/>
    <property type="match status" value="1"/>
</dbReference>
<comment type="caution">
    <text evidence="2">The sequence shown here is derived from an EMBL/GenBank/DDBJ whole genome shotgun (WGS) entry which is preliminary data.</text>
</comment>
<reference evidence="2 3" key="1">
    <citation type="journal article" date="2019" name="ISME J.">
        <title>Genome analyses of uncultured TG2/ZB3 bacteria in 'Margulisbacteria' specifically attached to ectosymbiotic spirochetes of protists in the termite gut.</title>
        <authorList>
            <person name="Utami Y.D."/>
            <person name="Kuwahara H."/>
            <person name="Igai K."/>
            <person name="Murakami T."/>
            <person name="Sugaya K."/>
            <person name="Morikawa T."/>
            <person name="Nagura Y."/>
            <person name="Yuki M."/>
            <person name="Deevong P."/>
            <person name="Inoue T."/>
            <person name="Kihara K."/>
            <person name="Lo N."/>
            <person name="Yamada A."/>
            <person name="Ohkuma M."/>
            <person name="Hongoh Y."/>
        </authorList>
    </citation>
    <scope>NUCLEOTIDE SEQUENCE [LARGE SCALE GENOMIC DNA]</scope>
    <source>
        <strain evidence="2">NkOx7-02</strain>
    </source>
</reference>